<keyword evidence="2" id="KW-1185">Reference proteome</keyword>
<evidence type="ECO:0008006" key="3">
    <source>
        <dbReference type="Google" id="ProtNLM"/>
    </source>
</evidence>
<evidence type="ECO:0000313" key="1">
    <source>
        <dbReference type="EMBL" id="MDX8128260.1"/>
    </source>
</evidence>
<reference evidence="1 2" key="1">
    <citation type="submission" date="2023-11" db="EMBL/GenBank/DDBJ databases">
        <authorList>
            <person name="Ouyang M.-Y."/>
        </authorList>
    </citation>
    <scope>NUCLEOTIDE SEQUENCE [LARGE SCALE GENOMIC DNA]</scope>
    <source>
        <strain evidence="1 2">OY6</strain>
    </source>
</reference>
<gene>
    <name evidence="1" type="ORF">QLH52_13265</name>
</gene>
<protein>
    <recommendedName>
        <fullName evidence="3">Tetratricopeptide repeat protein</fullName>
    </recommendedName>
</protein>
<dbReference type="EMBL" id="JAXARY010000011">
    <property type="protein sequence ID" value="MDX8128260.1"/>
    <property type="molecule type" value="Genomic_DNA"/>
</dbReference>
<organism evidence="1 2">
    <name type="scientific">Methylomonas defluvii</name>
    <dbReference type="NCBI Taxonomy" id="3045149"/>
    <lineage>
        <taxon>Bacteria</taxon>
        <taxon>Pseudomonadati</taxon>
        <taxon>Pseudomonadota</taxon>
        <taxon>Gammaproteobacteria</taxon>
        <taxon>Methylococcales</taxon>
        <taxon>Methylococcaceae</taxon>
        <taxon>Methylomonas</taxon>
    </lineage>
</organism>
<dbReference type="RefSeq" id="WP_084153507.1">
    <property type="nucleotide sequence ID" value="NZ_JAXARY010000011.1"/>
</dbReference>
<sequence>MEMDLLQFDAKDLYYEKADSQEVEDLIQYASELYATGEAELPLLQAYLRAPESLNVLVSLNRFYYYQHRLPEALLISERALNLIRPGIDFPEDWRQLERTHISEAPKDLLTRIRLYLFTLKSIGFLNMRLENLELSKAIFEKLVSLDDKDRIGAQGLLELVVRRQEAAEGIFRMPQAFG</sequence>
<name>A0ABU4UHE2_9GAMM</name>
<comment type="caution">
    <text evidence="1">The sequence shown here is derived from an EMBL/GenBank/DDBJ whole genome shotgun (WGS) entry which is preliminary data.</text>
</comment>
<dbReference type="Gene3D" id="1.25.40.10">
    <property type="entry name" value="Tetratricopeptide repeat domain"/>
    <property type="match status" value="1"/>
</dbReference>
<accession>A0ABU4UHE2</accession>
<dbReference type="Proteomes" id="UP001284537">
    <property type="component" value="Unassembled WGS sequence"/>
</dbReference>
<evidence type="ECO:0000313" key="2">
    <source>
        <dbReference type="Proteomes" id="UP001284537"/>
    </source>
</evidence>
<proteinExistence type="predicted"/>
<dbReference type="InterPro" id="IPR011990">
    <property type="entry name" value="TPR-like_helical_dom_sf"/>
</dbReference>